<keyword evidence="1" id="KW-0472">Membrane</keyword>
<gene>
    <name evidence="2" type="ORF">BC349_10495</name>
</gene>
<evidence type="ECO:0000313" key="2">
    <source>
        <dbReference type="EMBL" id="MBC6491464.1"/>
    </source>
</evidence>
<name>A0ABR7M8W6_9BACT</name>
<dbReference type="Proteomes" id="UP000765802">
    <property type="component" value="Unassembled WGS sequence"/>
</dbReference>
<reference evidence="2 3" key="1">
    <citation type="submission" date="2016-07" db="EMBL/GenBank/DDBJ databases">
        <title>Genome analysis of Flavihumibacter stibioxidans YS-17.</title>
        <authorList>
            <person name="Shi K."/>
            <person name="Han Y."/>
            <person name="Wang G."/>
        </authorList>
    </citation>
    <scope>NUCLEOTIDE SEQUENCE [LARGE SCALE GENOMIC DNA]</scope>
    <source>
        <strain evidence="2 3">YS-17</strain>
    </source>
</reference>
<proteinExistence type="predicted"/>
<keyword evidence="1" id="KW-0812">Transmembrane</keyword>
<feature type="transmembrane region" description="Helical" evidence="1">
    <location>
        <begin position="7"/>
        <end position="27"/>
    </location>
</feature>
<keyword evidence="1" id="KW-1133">Transmembrane helix</keyword>
<comment type="caution">
    <text evidence="2">The sequence shown here is derived from an EMBL/GenBank/DDBJ whole genome shotgun (WGS) entry which is preliminary data.</text>
</comment>
<keyword evidence="3" id="KW-1185">Reference proteome</keyword>
<evidence type="ECO:0000313" key="3">
    <source>
        <dbReference type="Proteomes" id="UP000765802"/>
    </source>
</evidence>
<dbReference type="EMBL" id="MBUA01000012">
    <property type="protein sequence ID" value="MBC6491464.1"/>
    <property type="molecule type" value="Genomic_DNA"/>
</dbReference>
<organism evidence="2 3">
    <name type="scientific">Flavihumibacter stibioxidans</name>
    <dbReference type="NCBI Taxonomy" id="1834163"/>
    <lineage>
        <taxon>Bacteria</taxon>
        <taxon>Pseudomonadati</taxon>
        <taxon>Bacteroidota</taxon>
        <taxon>Chitinophagia</taxon>
        <taxon>Chitinophagales</taxon>
        <taxon>Chitinophagaceae</taxon>
        <taxon>Flavihumibacter</taxon>
    </lineage>
</organism>
<protein>
    <submittedName>
        <fullName evidence="2">Uncharacterized protein</fullName>
    </submittedName>
</protein>
<accession>A0ABR7M8W6</accession>
<evidence type="ECO:0000256" key="1">
    <source>
        <dbReference type="SAM" id="Phobius"/>
    </source>
</evidence>
<sequence length="380" mass="43302">MPQGVCLGQLLILFIFRVILPPITLWLNSCGNNGIMITALPLKSLKLLSYRRDVPSVAVLFPFDPKMTDKQDMAVHLKQVMSKAEAAILQRYSSETAMELIQRLQQVMSRLNFNTHKKAVAIFLSSESEKLMYLDISLKEKIEVAGNLSMRDLVLDKNQQEEYLVLVLEEDHARIFDGNSQAIMKLILDQPNTILPQLDYGLSVVLASNPFPVFVLGAKKLLSEFSRVTSNAVEIVKYITSYKKTILEGSISKALDPFIRNWRKTYQFFLEQKLFNARNTNKLVCGLENVQMNSCRMGNALLLVDRDFYPSGRNPSRQEPFYIKDEVDRLIESTLTSGGNVELVDQELLRDYGRIALLQNHELPCLKINQRSTDEACFEI</sequence>